<feature type="region of interest" description="Disordered" evidence="1">
    <location>
        <begin position="1"/>
        <end position="23"/>
    </location>
</feature>
<sequence length="90" mass="10162">MAQDQNSNVDRSWETPGGLSPIPKEELHRMLDEENVNEENLPGKTKQLAENLREIYEQSSGITLKPEDMEGFQGLVSREASKWLSGNPHV</sequence>
<proteinExistence type="predicted"/>
<accession>A0ABY4CW34</accession>
<reference evidence="2 3" key="1">
    <citation type="submission" date="2022-03" db="EMBL/GenBank/DDBJ databases">
        <title>Hymenobactersp. isolated from the air.</title>
        <authorList>
            <person name="Won M."/>
            <person name="Kwon S.-W."/>
        </authorList>
    </citation>
    <scope>NUCLEOTIDE SEQUENCE [LARGE SCALE GENOMIC DNA]</scope>
    <source>
        <strain evidence="2 3">KACC 21982</strain>
    </source>
</reference>
<dbReference type="RefSeq" id="WP_243797882.1">
    <property type="nucleotide sequence ID" value="NZ_CP094669.1"/>
</dbReference>
<dbReference type="Proteomes" id="UP000831113">
    <property type="component" value="Chromosome"/>
</dbReference>
<gene>
    <name evidence="2" type="ORF">MTX78_20455</name>
</gene>
<keyword evidence="3" id="KW-1185">Reference proteome</keyword>
<feature type="compositionally biased region" description="Polar residues" evidence="1">
    <location>
        <begin position="1"/>
        <end position="10"/>
    </location>
</feature>
<evidence type="ECO:0000256" key="1">
    <source>
        <dbReference type="SAM" id="MobiDB-lite"/>
    </source>
</evidence>
<name>A0ABY4CW34_9BACT</name>
<protein>
    <submittedName>
        <fullName evidence="2">Uncharacterized protein</fullName>
    </submittedName>
</protein>
<evidence type="ECO:0000313" key="3">
    <source>
        <dbReference type="Proteomes" id="UP000831113"/>
    </source>
</evidence>
<organism evidence="2 3">
    <name type="scientific">Hymenobacter tibetensis</name>
    <dbReference type="NCBI Taxonomy" id="497967"/>
    <lineage>
        <taxon>Bacteria</taxon>
        <taxon>Pseudomonadati</taxon>
        <taxon>Bacteroidota</taxon>
        <taxon>Cytophagia</taxon>
        <taxon>Cytophagales</taxon>
        <taxon>Hymenobacteraceae</taxon>
        <taxon>Hymenobacter</taxon>
    </lineage>
</organism>
<dbReference type="EMBL" id="CP094669">
    <property type="protein sequence ID" value="UOG74479.1"/>
    <property type="molecule type" value="Genomic_DNA"/>
</dbReference>
<evidence type="ECO:0000313" key="2">
    <source>
        <dbReference type="EMBL" id="UOG74479.1"/>
    </source>
</evidence>